<dbReference type="SUPFAM" id="SSF50156">
    <property type="entry name" value="PDZ domain-like"/>
    <property type="match status" value="1"/>
</dbReference>
<dbReference type="InterPro" id="IPR050604">
    <property type="entry name" value="PDZ-LIM_domain"/>
</dbReference>
<dbReference type="SMART" id="SM00228">
    <property type="entry name" value="PDZ"/>
    <property type="match status" value="1"/>
</dbReference>
<dbReference type="PROSITE" id="PS50106">
    <property type="entry name" value="PDZ"/>
    <property type="match status" value="1"/>
</dbReference>
<dbReference type="InterPro" id="IPR001478">
    <property type="entry name" value="PDZ"/>
</dbReference>
<organism evidence="6 7">
    <name type="scientific">Mya arenaria</name>
    <name type="common">Soft-shell clam</name>
    <dbReference type="NCBI Taxonomy" id="6604"/>
    <lineage>
        <taxon>Eukaryota</taxon>
        <taxon>Metazoa</taxon>
        <taxon>Spiralia</taxon>
        <taxon>Lophotrochozoa</taxon>
        <taxon>Mollusca</taxon>
        <taxon>Bivalvia</taxon>
        <taxon>Autobranchia</taxon>
        <taxon>Heteroconchia</taxon>
        <taxon>Euheterodonta</taxon>
        <taxon>Imparidentia</taxon>
        <taxon>Neoheterodontei</taxon>
        <taxon>Myida</taxon>
        <taxon>Myoidea</taxon>
        <taxon>Myidae</taxon>
        <taxon>Mya</taxon>
    </lineage>
</organism>
<feature type="domain" description="PDZ" evidence="5">
    <location>
        <begin position="7"/>
        <end position="90"/>
    </location>
</feature>
<evidence type="ECO:0000313" key="6">
    <source>
        <dbReference type="EMBL" id="WAQ97637.1"/>
    </source>
</evidence>
<dbReference type="Proteomes" id="UP001164746">
    <property type="component" value="Chromosome 2"/>
</dbReference>
<dbReference type="PANTHER" id="PTHR24214:SF38">
    <property type="entry name" value="PDZ AND LIM DOMAIN PROTEIN ZASP-RELATED"/>
    <property type="match status" value="1"/>
</dbReference>
<dbReference type="Pfam" id="PF00595">
    <property type="entry name" value="PDZ"/>
    <property type="match status" value="1"/>
</dbReference>
<dbReference type="CDD" id="cd23068">
    <property type="entry name" value="PDZ_ZASP52-like"/>
    <property type="match status" value="1"/>
</dbReference>
<sequence>MSILTLEAKLERQDSSTPWGFRMQGGKDFSSPITIARVNPGSLAAKCGLQQGDIILKIGSKSSDTLKHKDAQDAIVSYGNKLDLLLQRGGGPTAQSYDTFAAPTISSYGSGGPPAGQQNQVYNAAPKPFNSAPSKPAPYNPGAVDNISKATATINLSQPSYSKYQEVEEPAGQPSHQSRSFKFLQNTLDSGQEPPQSSPNAPWKR</sequence>
<keyword evidence="3" id="KW-0862">Zinc</keyword>
<evidence type="ECO:0000259" key="5">
    <source>
        <dbReference type="PROSITE" id="PS50106"/>
    </source>
</evidence>
<gene>
    <name evidence="6" type="ORF">MAR_030327</name>
</gene>
<dbReference type="PANTHER" id="PTHR24214">
    <property type="entry name" value="PDZ AND LIM DOMAIN PROTEIN ZASP"/>
    <property type="match status" value="1"/>
</dbReference>
<dbReference type="Gene3D" id="2.30.42.10">
    <property type="match status" value="1"/>
</dbReference>
<accession>A0ABY7DLN9</accession>
<reference evidence="6" key="1">
    <citation type="submission" date="2022-11" db="EMBL/GenBank/DDBJ databases">
        <title>Centuries of genome instability and evolution in soft-shell clam transmissible cancer (bioRxiv).</title>
        <authorList>
            <person name="Hart S.F.M."/>
            <person name="Yonemitsu M.A."/>
            <person name="Giersch R.M."/>
            <person name="Beal B.F."/>
            <person name="Arriagada G."/>
            <person name="Davis B.W."/>
            <person name="Ostrander E.A."/>
            <person name="Goff S.P."/>
            <person name="Metzger M.J."/>
        </authorList>
    </citation>
    <scope>NUCLEOTIDE SEQUENCE</scope>
    <source>
        <strain evidence="6">MELC-2E11</strain>
        <tissue evidence="6">Siphon/mantle</tissue>
    </source>
</reference>
<name>A0ABY7DLN9_MYAAR</name>
<evidence type="ECO:0000256" key="4">
    <source>
        <dbReference type="SAM" id="MobiDB-lite"/>
    </source>
</evidence>
<protein>
    <submittedName>
        <fullName evidence="6">ZASP-like protein</fullName>
    </submittedName>
</protein>
<comment type="subcellular location">
    <subcellularLocation>
        <location evidence="1">Cytoplasm</location>
    </subcellularLocation>
</comment>
<evidence type="ECO:0000313" key="7">
    <source>
        <dbReference type="Proteomes" id="UP001164746"/>
    </source>
</evidence>
<keyword evidence="3" id="KW-0440">LIM domain</keyword>
<feature type="compositionally biased region" description="Polar residues" evidence="4">
    <location>
        <begin position="174"/>
        <end position="205"/>
    </location>
</feature>
<evidence type="ECO:0000256" key="1">
    <source>
        <dbReference type="ARBA" id="ARBA00004496"/>
    </source>
</evidence>
<dbReference type="InterPro" id="IPR036034">
    <property type="entry name" value="PDZ_sf"/>
</dbReference>
<keyword evidence="7" id="KW-1185">Reference proteome</keyword>
<keyword evidence="3" id="KW-0479">Metal-binding</keyword>
<evidence type="ECO:0000256" key="3">
    <source>
        <dbReference type="ARBA" id="ARBA00023038"/>
    </source>
</evidence>
<proteinExistence type="predicted"/>
<keyword evidence="2" id="KW-0963">Cytoplasm</keyword>
<feature type="region of interest" description="Disordered" evidence="4">
    <location>
        <begin position="161"/>
        <end position="205"/>
    </location>
</feature>
<dbReference type="EMBL" id="CP111013">
    <property type="protein sequence ID" value="WAQ97637.1"/>
    <property type="molecule type" value="Genomic_DNA"/>
</dbReference>
<evidence type="ECO:0000256" key="2">
    <source>
        <dbReference type="ARBA" id="ARBA00022490"/>
    </source>
</evidence>